<reference evidence="2 3" key="1">
    <citation type="journal article" date="2018" name="New Phytol.">
        <title>Phylogenomics of Endogonaceae and evolution of mycorrhizas within Mucoromycota.</title>
        <authorList>
            <person name="Chang Y."/>
            <person name="Desiro A."/>
            <person name="Na H."/>
            <person name="Sandor L."/>
            <person name="Lipzen A."/>
            <person name="Clum A."/>
            <person name="Barry K."/>
            <person name="Grigoriev I.V."/>
            <person name="Martin F.M."/>
            <person name="Stajich J.E."/>
            <person name="Smith M.E."/>
            <person name="Bonito G."/>
            <person name="Spatafora J.W."/>
        </authorList>
    </citation>
    <scope>NUCLEOTIDE SEQUENCE [LARGE SCALE GENOMIC DNA]</scope>
    <source>
        <strain evidence="2 3">AD002</strain>
    </source>
</reference>
<dbReference type="EMBL" id="RBNJ01000039">
    <property type="protein sequence ID" value="RUS35543.1"/>
    <property type="molecule type" value="Genomic_DNA"/>
</dbReference>
<protein>
    <submittedName>
        <fullName evidence="2">Uncharacterized protein</fullName>
    </submittedName>
</protein>
<evidence type="ECO:0000313" key="2">
    <source>
        <dbReference type="EMBL" id="RUS35543.1"/>
    </source>
</evidence>
<accession>A0A433R0I5</accession>
<feature type="non-terminal residue" evidence="2">
    <location>
        <position position="98"/>
    </location>
</feature>
<dbReference type="Proteomes" id="UP000274822">
    <property type="component" value="Unassembled WGS sequence"/>
</dbReference>
<name>A0A433R0I5_9FUNG</name>
<dbReference type="AlphaFoldDB" id="A0A433R0I5"/>
<evidence type="ECO:0000313" key="3">
    <source>
        <dbReference type="Proteomes" id="UP000274822"/>
    </source>
</evidence>
<comment type="caution">
    <text evidence="2">The sequence shown here is derived from an EMBL/GenBank/DDBJ whole genome shotgun (WGS) entry which is preliminary data.</text>
</comment>
<keyword evidence="3" id="KW-1185">Reference proteome</keyword>
<gene>
    <name evidence="2" type="ORF">BC938DRAFT_479404</name>
</gene>
<sequence>MEQKNKPAANPESGGSMPTNVAETAPFQVVKTESDVSFLANAVETVPFGEVVPYSDLTQLASTCVWSDRDELYNISEKQIGDKGVPILTDTLKNTSLA</sequence>
<feature type="region of interest" description="Disordered" evidence="1">
    <location>
        <begin position="1"/>
        <end position="21"/>
    </location>
</feature>
<evidence type="ECO:0000256" key="1">
    <source>
        <dbReference type="SAM" id="MobiDB-lite"/>
    </source>
</evidence>
<organism evidence="2 3">
    <name type="scientific">Jimgerdemannia flammicorona</name>
    <dbReference type="NCBI Taxonomy" id="994334"/>
    <lineage>
        <taxon>Eukaryota</taxon>
        <taxon>Fungi</taxon>
        <taxon>Fungi incertae sedis</taxon>
        <taxon>Mucoromycota</taxon>
        <taxon>Mucoromycotina</taxon>
        <taxon>Endogonomycetes</taxon>
        <taxon>Endogonales</taxon>
        <taxon>Endogonaceae</taxon>
        <taxon>Jimgerdemannia</taxon>
    </lineage>
</organism>
<proteinExistence type="predicted"/>